<evidence type="ECO:0000313" key="3">
    <source>
        <dbReference type="Proteomes" id="UP001239795"/>
    </source>
</evidence>
<gene>
    <name evidence="2" type="ORF">CMEL01_15245</name>
</gene>
<dbReference type="AlphaFoldDB" id="A0AAI9XVB6"/>
<proteinExistence type="predicted"/>
<comment type="caution">
    <text evidence="2">The sequence shown here is derived from an EMBL/GenBank/DDBJ whole genome shotgun (WGS) entry which is preliminary data.</text>
</comment>
<evidence type="ECO:0000313" key="2">
    <source>
        <dbReference type="EMBL" id="KAK1460948.1"/>
    </source>
</evidence>
<accession>A0AAI9XVB6</accession>
<sequence length="52" mass="5805">MAEPSTPEFISRALLPRCSKASSGKDGYRPIRLRDLRPTQHLPDKSEISVVP</sequence>
<evidence type="ECO:0000256" key="1">
    <source>
        <dbReference type="SAM" id="MobiDB-lite"/>
    </source>
</evidence>
<organism evidence="2 3">
    <name type="scientific">Colletotrichum melonis</name>
    <dbReference type="NCBI Taxonomy" id="1209925"/>
    <lineage>
        <taxon>Eukaryota</taxon>
        <taxon>Fungi</taxon>
        <taxon>Dikarya</taxon>
        <taxon>Ascomycota</taxon>
        <taxon>Pezizomycotina</taxon>
        <taxon>Sordariomycetes</taxon>
        <taxon>Hypocreomycetidae</taxon>
        <taxon>Glomerellales</taxon>
        <taxon>Glomerellaceae</taxon>
        <taxon>Colletotrichum</taxon>
        <taxon>Colletotrichum acutatum species complex</taxon>
    </lineage>
</organism>
<reference evidence="2 3" key="1">
    <citation type="submission" date="2016-10" db="EMBL/GenBank/DDBJ databases">
        <title>The genome sequence of Colletotrichum fioriniae PJ7.</title>
        <authorList>
            <person name="Baroncelli R."/>
        </authorList>
    </citation>
    <scope>NUCLEOTIDE SEQUENCE [LARGE SCALE GENOMIC DNA]</scope>
    <source>
        <strain evidence="2">Col 31</strain>
    </source>
</reference>
<protein>
    <submittedName>
        <fullName evidence="2">Uncharacterized protein</fullName>
    </submittedName>
</protein>
<feature type="region of interest" description="Disordered" evidence="1">
    <location>
        <begin position="20"/>
        <end position="52"/>
    </location>
</feature>
<name>A0AAI9XVB6_9PEZI</name>
<dbReference type="EMBL" id="MLGG01000012">
    <property type="protein sequence ID" value="KAK1460948.1"/>
    <property type="molecule type" value="Genomic_DNA"/>
</dbReference>
<feature type="compositionally biased region" description="Basic and acidic residues" evidence="1">
    <location>
        <begin position="26"/>
        <end position="52"/>
    </location>
</feature>
<keyword evidence="3" id="KW-1185">Reference proteome</keyword>
<dbReference type="Proteomes" id="UP001239795">
    <property type="component" value="Unassembled WGS sequence"/>
</dbReference>